<evidence type="ECO:0000259" key="6">
    <source>
        <dbReference type="Pfam" id="PF14378"/>
    </source>
</evidence>
<gene>
    <name evidence="7" type="ORF">DFJ69_0012</name>
</gene>
<dbReference type="PANTHER" id="PTHR31310">
    <property type="match status" value="1"/>
</dbReference>
<organism evidence="7 8">
    <name type="scientific">Thermomonospora umbrina</name>
    <dbReference type="NCBI Taxonomy" id="111806"/>
    <lineage>
        <taxon>Bacteria</taxon>
        <taxon>Bacillati</taxon>
        <taxon>Actinomycetota</taxon>
        <taxon>Actinomycetes</taxon>
        <taxon>Streptosporangiales</taxon>
        <taxon>Thermomonosporaceae</taxon>
        <taxon>Thermomonospora</taxon>
    </lineage>
</organism>
<feature type="transmembrane region" description="Helical" evidence="5">
    <location>
        <begin position="211"/>
        <end position="229"/>
    </location>
</feature>
<feature type="transmembrane region" description="Helical" evidence="5">
    <location>
        <begin position="188"/>
        <end position="205"/>
    </location>
</feature>
<evidence type="ECO:0000256" key="2">
    <source>
        <dbReference type="ARBA" id="ARBA00022692"/>
    </source>
</evidence>
<evidence type="ECO:0000256" key="4">
    <source>
        <dbReference type="ARBA" id="ARBA00023136"/>
    </source>
</evidence>
<feature type="transmembrane region" description="Helical" evidence="5">
    <location>
        <begin position="7"/>
        <end position="30"/>
    </location>
</feature>
<keyword evidence="8" id="KW-1185">Reference proteome</keyword>
<dbReference type="InterPro" id="IPR052185">
    <property type="entry name" value="IPC_Synthase-Related"/>
</dbReference>
<accession>A0A3D9SQ18</accession>
<comment type="subcellular location">
    <subcellularLocation>
        <location evidence="1">Membrane</location>
        <topology evidence="1">Multi-pass membrane protein</topology>
    </subcellularLocation>
</comment>
<keyword evidence="2 5" id="KW-0812">Transmembrane</keyword>
<keyword evidence="4 5" id="KW-0472">Membrane</keyword>
<sequence>MRGRTRAGLVTATLGQVVLMIGTLMLYRWARHLVDGRPEEAMAHARAVWDLERALFLPDEAALQDRALRWDGWVTTANHYYVKVHFPATAVFLAWIWWRHRDAWPRVRAAIILSLAFSMALHALYPLAPPRLLPSAGMIDLMNVYGPSAYAHPPGEGLSNQFAAMPSMHVGWAVLIAWGVVRYGGGRWRWAAVAHPVATTLIVVLTANHYWLDGIVGGAIIALCLWLTLRLESPARWRPASVAAPAEGAAAER</sequence>
<protein>
    <submittedName>
        <fullName evidence="7">PAP2 superfamily protein</fullName>
    </submittedName>
</protein>
<feature type="transmembrane region" description="Helical" evidence="5">
    <location>
        <begin position="162"/>
        <end position="181"/>
    </location>
</feature>
<evidence type="ECO:0000256" key="1">
    <source>
        <dbReference type="ARBA" id="ARBA00004141"/>
    </source>
</evidence>
<name>A0A3D9SQ18_9ACTN</name>
<evidence type="ECO:0000256" key="3">
    <source>
        <dbReference type="ARBA" id="ARBA00022989"/>
    </source>
</evidence>
<feature type="transmembrane region" description="Helical" evidence="5">
    <location>
        <begin position="80"/>
        <end position="98"/>
    </location>
</feature>
<comment type="caution">
    <text evidence="7">The sequence shown here is derived from an EMBL/GenBank/DDBJ whole genome shotgun (WGS) entry which is preliminary data.</text>
</comment>
<evidence type="ECO:0000256" key="5">
    <source>
        <dbReference type="SAM" id="Phobius"/>
    </source>
</evidence>
<feature type="domain" description="Inositolphosphotransferase Aur1/Ipt1" evidence="6">
    <location>
        <begin position="47"/>
        <end position="226"/>
    </location>
</feature>
<evidence type="ECO:0000313" key="7">
    <source>
        <dbReference type="EMBL" id="REE94664.1"/>
    </source>
</evidence>
<evidence type="ECO:0000313" key="8">
    <source>
        <dbReference type="Proteomes" id="UP000256661"/>
    </source>
</evidence>
<reference evidence="7 8" key="1">
    <citation type="submission" date="2018-08" db="EMBL/GenBank/DDBJ databases">
        <title>Sequencing the genomes of 1000 actinobacteria strains.</title>
        <authorList>
            <person name="Klenk H.-P."/>
        </authorList>
    </citation>
    <scope>NUCLEOTIDE SEQUENCE [LARGE SCALE GENOMIC DNA]</scope>
    <source>
        <strain evidence="7 8">DSM 43927</strain>
    </source>
</reference>
<feature type="transmembrane region" description="Helical" evidence="5">
    <location>
        <begin position="110"/>
        <end position="128"/>
    </location>
</feature>
<dbReference type="InterPro" id="IPR026841">
    <property type="entry name" value="Aur1/Ipt1"/>
</dbReference>
<proteinExistence type="predicted"/>
<dbReference type="PANTHER" id="PTHR31310:SF7">
    <property type="entry name" value="PA-PHOSPHATASE RELATED-FAMILY PROTEIN DDB_G0268928"/>
    <property type="match status" value="1"/>
</dbReference>
<dbReference type="Proteomes" id="UP000256661">
    <property type="component" value="Unassembled WGS sequence"/>
</dbReference>
<dbReference type="Pfam" id="PF14378">
    <property type="entry name" value="PAP2_3"/>
    <property type="match status" value="1"/>
</dbReference>
<dbReference type="EMBL" id="QTTT01000001">
    <property type="protein sequence ID" value="REE94664.1"/>
    <property type="molecule type" value="Genomic_DNA"/>
</dbReference>
<dbReference type="CDD" id="cd03386">
    <property type="entry name" value="PAP2_Aur1_like"/>
    <property type="match status" value="1"/>
</dbReference>
<dbReference type="AlphaFoldDB" id="A0A3D9SQ18"/>
<keyword evidence="3 5" id="KW-1133">Transmembrane helix</keyword>
<dbReference type="GO" id="GO:0016020">
    <property type="term" value="C:membrane"/>
    <property type="evidence" value="ECO:0007669"/>
    <property type="project" value="UniProtKB-SubCell"/>
</dbReference>